<sequence>MSKSTAGGATSAPACCPRIPILPIRYAIVPNADGAPLYRYAESGFRLEATFQRLQLSSYTLRALRPGYVYVFMKGPKGETLVIHEYDGEGHYQELTYTGLEDYDKKNKYKTGARMGWVWADTSPDTAKEVWIGYSTHLWTNAMTARITKDPEARQLHMRALDMVELTSGVKSPSGQAHLLPANALTEWVEDFKPLEQRLPLKWSCHASEDELSVATFIAQGSHYRFTQPRVPAVVALNDAEGISLDLGLIAAAYQHQITDLKRRPDQRAEGVSPHHLPDCLSLDVDQIHLASSEFHHKNLTAFLLTESLKSMFRASGQDAAKIASARHEWHRNQRTHRPIPSLEQLEYEVLTDERISPSGARLAQRIDTTLYFDFLRQRKEADAQLKVMMHELNKACADHDCWLSTAESINMSDPRSLAAAFSAFDRDNRQSAAALELSITLMMQSMTQSLSISDDGDARYERLEKWCDDPGSPLHVSLAAYNPFKEKADAVGTILGAADSIISELALKFPAIKGVTDLTAQTVTTVVLKRLKGKTRWDASRNLREQVHAAAREANMEKILGLLAGRYEATNTKNAEYLLSQDVDDLLKKGMAEVDRTRSVSIKGNRRVVIERTQTATAIPTLRSLSATTTGAGFNLGMVYFNIINLGYALKTLAREFSHENATNFASAILGVIGSLNVAVLSTGTTYTTLMLRMGYRVPGLGFSIALNNFISSKLYGRLIVIPGILLGFITDMQKGYRLYKDGNTIGGNYTFAGGTSIALGAVVMVKANAIAATVSTGTGVAGTLATIPIAGWIAAAVILTGSAFVFGGIWLHSQAAAQIFSPIELWAARCQFGNLIGDGEERAAIPLDKNRRLSRFSELISETREWYQASFAPILLNSDQAESIGLEGMDSAWRDGWFAEDEIEFVVLLPGFILGQSTWKGALASASPGERNGPTSSVGKPRISVHGQKPECIVTPAGLVLRHQVKSENFVSMLMTVDFKPNQGLDETAVVQASFLLTD</sequence>
<dbReference type="InterPro" id="IPR046864">
    <property type="entry name" value="VasX_N"/>
</dbReference>
<dbReference type="Pfam" id="PF20249">
    <property type="entry name" value="VasX_N"/>
    <property type="match status" value="1"/>
</dbReference>
<feature type="transmembrane region" description="Helical" evidence="1">
    <location>
        <begin position="751"/>
        <end position="771"/>
    </location>
</feature>
<dbReference type="RefSeq" id="WP_175122680.1">
    <property type="nucleotide sequence ID" value="NZ_CADIJM010000002.1"/>
</dbReference>
<gene>
    <name evidence="3" type="ORF">LMG26690_01733</name>
</gene>
<feature type="domain" description="Toxin VasX N-terminal region" evidence="2">
    <location>
        <begin position="13"/>
        <end position="164"/>
    </location>
</feature>
<keyword evidence="1" id="KW-1133">Transmembrane helix</keyword>
<feature type="transmembrane region" description="Helical" evidence="1">
    <location>
        <begin position="791"/>
        <end position="813"/>
    </location>
</feature>
<accession>A0A6S7ACC8</accession>
<feature type="transmembrane region" description="Helical" evidence="1">
    <location>
        <begin position="633"/>
        <end position="651"/>
    </location>
</feature>
<organism evidence="3 4">
    <name type="scientific">Achromobacter animicus</name>
    <dbReference type="NCBI Taxonomy" id="1389935"/>
    <lineage>
        <taxon>Bacteria</taxon>
        <taxon>Pseudomonadati</taxon>
        <taxon>Pseudomonadota</taxon>
        <taxon>Betaproteobacteria</taxon>
        <taxon>Burkholderiales</taxon>
        <taxon>Alcaligenaceae</taxon>
        <taxon>Achromobacter</taxon>
    </lineage>
</organism>
<dbReference type="InterPro" id="IPR048126">
    <property type="entry name" value="Toxin_VasX"/>
</dbReference>
<dbReference type="NCBIfam" id="NF041559">
    <property type="entry name" value="BTH_I2691_fam"/>
    <property type="match status" value="1"/>
</dbReference>
<protein>
    <recommendedName>
        <fullName evidence="2">Toxin VasX N-terminal region domain-containing protein</fullName>
    </recommendedName>
</protein>
<dbReference type="Proteomes" id="UP000494214">
    <property type="component" value="Unassembled WGS sequence"/>
</dbReference>
<dbReference type="AlphaFoldDB" id="A0A6S7ACC8"/>
<dbReference type="EMBL" id="CADIJM010000002">
    <property type="protein sequence ID" value="CAB3683573.1"/>
    <property type="molecule type" value="Genomic_DNA"/>
</dbReference>
<evidence type="ECO:0000259" key="2">
    <source>
        <dbReference type="Pfam" id="PF20249"/>
    </source>
</evidence>
<proteinExistence type="predicted"/>
<evidence type="ECO:0000313" key="3">
    <source>
        <dbReference type="EMBL" id="CAB3683573.1"/>
    </source>
</evidence>
<feature type="transmembrane region" description="Helical" evidence="1">
    <location>
        <begin position="663"/>
        <end position="682"/>
    </location>
</feature>
<feature type="transmembrane region" description="Helical" evidence="1">
    <location>
        <begin position="702"/>
        <end position="730"/>
    </location>
</feature>
<keyword evidence="1" id="KW-0472">Membrane</keyword>
<reference evidence="3 4" key="1">
    <citation type="submission" date="2020-04" db="EMBL/GenBank/DDBJ databases">
        <authorList>
            <person name="De Canck E."/>
        </authorList>
    </citation>
    <scope>NUCLEOTIDE SEQUENCE [LARGE SCALE GENOMIC DNA]</scope>
    <source>
        <strain evidence="3 4">LMG 26690</strain>
    </source>
</reference>
<evidence type="ECO:0000256" key="1">
    <source>
        <dbReference type="SAM" id="Phobius"/>
    </source>
</evidence>
<evidence type="ECO:0000313" key="4">
    <source>
        <dbReference type="Proteomes" id="UP000494214"/>
    </source>
</evidence>
<keyword evidence="4" id="KW-1185">Reference proteome</keyword>
<name>A0A6S7ACC8_9BURK</name>
<dbReference type="CDD" id="cd20706">
    <property type="entry name" value="MIX_II"/>
    <property type="match status" value="1"/>
</dbReference>
<keyword evidence="1" id="KW-0812">Transmembrane</keyword>